<sequence length="137" mass="15104">MDSRNRRQAAAQPAAGALYRRMLRLRRRARSRIAAASAWLRSIQTIDDLCSFMKVFGPIDQSAGMLPTDDRRQTLAQVIADGYISDIAALVDYQLERRQRGRSAGAGRQADNSRRAATEAGCALGHRIAVHARPAEV</sequence>
<gene>
    <name evidence="1" type="ORF">MES5069_550127</name>
</gene>
<evidence type="ECO:0000313" key="1">
    <source>
        <dbReference type="EMBL" id="CAH2407079.1"/>
    </source>
</evidence>
<evidence type="ECO:0000313" key="2">
    <source>
        <dbReference type="Proteomes" id="UP001153050"/>
    </source>
</evidence>
<protein>
    <submittedName>
        <fullName evidence="1">Uncharacterized protein</fullName>
    </submittedName>
</protein>
<proteinExistence type="predicted"/>
<accession>A0ABN8K9Z2</accession>
<comment type="caution">
    <text evidence="1">The sequence shown here is derived from an EMBL/GenBank/DDBJ whole genome shotgun (WGS) entry which is preliminary data.</text>
</comment>
<keyword evidence="2" id="KW-1185">Reference proteome</keyword>
<reference evidence="1 2" key="1">
    <citation type="submission" date="2022-03" db="EMBL/GenBank/DDBJ databases">
        <authorList>
            <person name="Brunel B."/>
        </authorList>
    </citation>
    <scope>NUCLEOTIDE SEQUENCE [LARGE SCALE GENOMIC DNA]</scope>
    <source>
        <strain evidence="1">STM5069sample</strain>
    </source>
</reference>
<dbReference type="Proteomes" id="UP001153050">
    <property type="component" value="Unassembled WGS sequence"/>
</dbReference>
<dbReference type="EMBL" id="CAKXZT010000152">
    <property type="protein sequence ID" value="CAH2407079.1"/>
    <property type="molecule type" value="Genomic_DNA"/>
</dbReference>
<name>A0ABN8K9Z2_9HYPH</name>
<organism evidence="1 2">
    <name type="scientific">Mesorhizobium escarrei</name>
    <dbReference type="NCBI Taxonomy" id="666018"/>
    <lineage>
        <taxon>Bacteria</taxon>
        <taxon>Pseudomonadati</taxon>
        <taxon>Pseudomonadota</taxon>
        <taxon>Alphaproteobacteria</taxon>
        <taxon>Hyphomicrobiales</taxon>
        <taxon>Phyllobacteriaceae</taxon>
        <taxon>Mesorhizobium</taxon>
    </lineage>
</organism>